<sequence>MESNNSSNNTEYYARHDRMLRTTAEANDLCDYARHRYRHAAYDLDYSFYHHRVIELSNETRNNVVQQAHTGTAELKTSFSRLLQDDSLRCQFPVLTTVPTIPDFPQSPRNNSHYRQIEYHLRKESLYRNAIQFIRRCEEICFYQQNVLAAVAAQIQAEMTTTSSMCGGGSGLGGRQGSNNDEDYQPNVPTEEQGEQLEPIPFASPTLEPLNYGGGGGKGGRQASNNDMFKRLPTNIRIDEVEKAGQLETIPSVNGSTSESIDYGGGGREGEGGRQRHMHRRYIRNGIIRRPASNHLIGKEEKGGHLEPAAFFHYGGGGFGREGNIHATPNNVYHGYCSITTAVTAAAPATATHSVRENANDHGDHSNNNSGNTFSLALGGRDDFLRR</sequence>
<dbReference type="EMBL" id="KV784359">
    <property type="protein sequence ID" value="OEU15971.1"/>
    <property type="molecule type" value="Genomic_DNA"/>
</dbReference>
<organism evidence="2 3">
    <name type="scientific">Fragilariopsis cylindrus CCMP1102</name>
    <dbReference type="NCBI Taxonomy" id="635003"/>
    <lineage>
        <taxon>Eukaryota</taxon>
        <taxon>Sar</taxon>
        <taxon>Stramenopiles</taxon>
        <taxon>Ochrophyta</taxon>
        <taxon>Bacillariophyta</taxon>
        <taxon>Bacillariophyceae</taxon>
        <taxon>Bacillariophycidae</taxon>
        <taxon>Bacillariales</taxon>
        <taxon>Bacillariaceae</taxon>
        <taxon>Fragilariopsis</taxon>
    </lineage>
</organism>
<dbReference type="InParanoid" id="A0A1E7FCT9"/>
<proteinExistence type="predicted"/>
<gene>
    <name evidence="2" type="ORF">FRACYDRAFT_240668</name>
</gene>
<feature type="compositionally biased region" description="Polar residues" evidence="1">
    <location>
        <begin position="249"/>
        <end position="260"/>
    </location>
</feature>
<dbReference type="Proteomes" id="UP000095751">
    <property type="component" value="Unassembled WGS sequence"/>
</dbReference>
<name>A0A1E7FCT9_9STRA</name>
<keyword evidence="3" id="KW-1185">Reference proteome</keyword>
<feature type="region of interest" description="Disordered" evidence="1">
    <location>
        <begin position="162"/>
        <end position="193"/>
    </location>
</feature>
<dbReference type="KEGG" id="fcy:FRACYDRAFT_240668"/>
<feature type="compositionally biased region" description="Polar residues" evidence="1">
    <location>
        <begin position="366"/>
        <end position="375"/>
    </location>
</feature>
<evidence type="ECO:0000256" key="1">
    <source>
        <dbReference type="SAM" id="MobiDB-lite"/>
    </source>
</evidence>
<accession>A0A1E7FCT9</accession>
<dbReference type="OrthoDB" id="10672800at2759"/>
<feature type="region of interest" description="Disordered" evidence="1">
    <location>
        <begin position="240"/>
        <end position="276"/>
    </location>
</feature>
<evidence type="ECO:0000313" key="2">
    <source>
        <dbReference type="EMBL" id="OEU15971.1"/>
    </source>
</evidence>
<evidence type="ECO:0000313" key="3">
    <source>
        <dbReference type="Proteomes" id="UP000095751"/>
    </source>
</evidence>
<protein>
    <submittedName>
        <fullName evidence="2">Uncharacterized protein</fullName>
    </submittedName>
</protein>
<feature type="region of interest" description="Disordered" evidence="1">
    <location>
        <begin position="357"/>
        <end position="376"/>
    </location>
</feature>
<feature type="compositionally biased region" description="Gly residues" evidence="1">
    <location>
        <begin position="166"/>
        <end position="176"/>
    </location>
</feature>
<dbReference type="AlphaFoldDB" id="A0A1E7FCT9"/>
<reference evidence="2 3" key="1">
    <citation type="submission" date="2016-09" db="EMBL/GenBank/DDBJ databases">
        <title>Extensive genetic diversity and differential bi-allelic expression allows diatom success in the polar Southern Ocean.</title>
        <authorList>
            <consortium name="DOE Joint Genome Institute"/>
            <person name="Mock T."/>
            <person name="Otillar R.P."/>
            <person name="Strauss J."/>
            <person name="Dupont C."/>
            <person name="Frickenhaus S."/>
            <person name="Maumus F."/>
            <person name="Mcmullan M."/>
            <person name="Sanges R."/>
            <person name="Schmutz J."/>
            <person name="Toseland A."/>
            <person name="Valas R."/>
            <person name="Veluchamy A."/>
            <person name="Ward B.J."/>
            <person name="Allen A."/>
            <person name="Barry K."/>
            <person name="Falciatore A."/>
            <person name="Ferrante M."/>
            <person name="Fortunato A.E."/>
            <person name="Gloeckner G."/>
            <person name="Gruber A."/>
            <person name="Hipkin R."/>
            <person name="Janech M."/>
            <person name="Kroth P."/>
            <person name="Leese F."/>
            <person name="Lindquist E."/>
            <person name="Lyon B.R."/>
            <person name="Martin J."/>
            <person name="Mayer C."/>
            <person name="Parker M."/>
            <person name="Quesneville H."/>
            <person name="Raymond J."/>
            <person name="Uhlig C."/>
            <person name="Valentin K.U."/>
            <person name="Worden A.Z."/>
            <person name="Armbrust E.V."/>
            <person name="Bowler C."/>
            <person name="Green B."/>
            <person name="Moulton V."/>
            <person name="Van Oosterhout C."/>
            <person name="Grigoriev I."/>
        </authorList>
    </citation>
    <scope>NUCLEOTIDE SEQUENCE [LARGE SCALE GENOMIC DNA]</scope>
    <source>
        <strain evidence="2 3">CCMP1102</strain>
    </source>
</reference>